<dbReference type="Gene3D" id="3.90.75.20">
    <property type="match status" value="1"/>
</dbReference>
<protein>
    <recommendedName>
        <fullName evidence="1">HNH nuclease domain-containing protein</fullName>
    </recommendedName>
</protein>
<dbReference type="Proteomes" id="UP000242886">
    <property type="component" value="Chromosome SDENCHOL"/>
</dbReference>
<dbReference type="SUPFAM" id="SSF54060">
    <property type="entry name" value="His-Me finger endonucleases"/>
    <property type="match status" value="1"/>
</dbReference>
<keyword evidence="3" id="KW-1185">Reference proteome</keyword>
<dbReference type="EMBL" id="LT837803">
    <property type="protein sequence ID" value="SMB28632.1"/>
    <property type="molecule type" value="Genomic_DNA"/>
</dbReference>
<organism evidence="2 3">
    <name type="scientific">Sterolibacterium denitrificans</name>
    <dbReference type="NCBI Taxonomy" id="157592"/>
    <lineage>
        <taxon>Bacteria</taxon>
        <taxon>Pseudomonadati</taxon>
        <taxon>Pseudomonadota</taxon>
        <taxon>Betaproteobacteria</taxon>
        <taxon>Nitrosomonadales</taxon>
        <taxon>Sterolibacteriaceae</taxon>
        <taxon>Sterolibacterium</taxon>
    </lineage>
</organism>
<dbReference type="InterPro" id="IPR044925">
    <property type="entry name" value="His-Me_finger_sf"/>
</dbReference>
<dbReference type="AlphaFoldDB" id="A0A7Z7MVP4"/>
<dbReference type="Pfam" id="PF13392">
    <property type="entry name" value="HNH_3"/>
    <property type="match status" value="1"/>
</dbReference>
<name>A0A7Z7MVP4_9PROT</name>
<evidence type="ECO:0000313" key="2">
    <source>
        <dbReference type="EMBL" id="SMB28632.1"/>
    </source>
</evidence>
<dbReference type="RefSeq" id="WP_172955060.1">
    <property type="nucleotide sequence ID" value="NZ_LT837803.1"/>
</dbReference>
<reference evidence="2" key="1">
    <citation type="submission" date="2017-03" db="EMBL/GenBank/DDBJ databases">
        <authorList>
            <consortium name="AG Boll"/>
        </authorList>
    </citation>
    <scope>NUCLEOTIDE SEQUENCE [LARGE SCALE GENOMIC DNA]</scope>
    <source>
        <strain evidence="2">Chol</strain>
    </source>
</reference>
<proteinExistence type="predicted"/>
<gene>
    <name evidence="2" type="ORF">SDENCHOL_20670</name>
</gene>
<accession>A0A7Z7MVP4</accession>
<sequence length="94" mass="10091">MLKSSRACLLALFPDVCIEAPLRRDRHGFARVSLPYQGKHVAFPAHRLAYGLFVAPPKPGMSVRHSCGNPACINPRHLFVGNTAIAQLSNGGAA</sequence>
<evidence type="ECO:0000259" key="1">
    <source>
        <dbReference type="Pfam" id="PF13392"/>
    </source>
</evidence>
<dbReference type="InterPro" id="IPR003615">
    <property type="entry name" value="HNH_nuc"/>
</dbReference>
<feature type="domain" description="HNH nuclease" evidence="1">
    <location>
        <begin position="45"/>
        <end position="83"/>
    </location>
</feature>
<evidence type="ECO:0000313" key="3">
    <source>
        <dbReference type="Proteomes" id="UP000242886"/>
    </source>
</evidence>